<dbReference type="Proteomes" id="UP000236291">
    <property type="component" value="Unassembled WGS sequence"/>
</dbReference>
<comment type="caution">
    <text evidence="3">The sequence shown here is derived from an EMBL/GenBank/DDBJ whole genome shotgun (WGS) entry which is preliminary data.</text>
</comment>
<feature type="non-terminal residue" evidence="3">
    <location>
        <position position="1"/>
    </location>
</feature>
<dbReference type="PANTHER" id="PTHR15503">
    <property type="entry name" value="LDOC1 RELATED"/>
    <property type="match status" value="1"/>
</dbReference>
<name>A0A2K3MDT7_TRIPR</name>
<feature type="non-terminal residue" evidence="3">
    <location>
        <position position="475"/>
    </location>
</feature>
<feature type="region of interest" description="Disordered" evidence="1">
    <location>
        <begin position="195"/>
        <end position="230"/>
    </location>
</feature>
<evidence type="ECO:0000313" key="3">
    <source>
        <dbReference type="EMBL" id="PNX88948.1"/>
    </source>
</evidence>
<dbReference type="CDD" id="cd00303">
    <property type="entry name" value="retropepsin_like"/>
    <property type="match status" value="1"/>
</dbReference>
<dbReference type="InterPro" id="IPR005162">
    <property type="entry name" value="Retrotrans_gag_dom"/>
</dbReference>
<dbReference type="Pfam" id="PF08284">
    <property type="entry name" value="RVP_2"/>
    <property type="match status" value="1"/>
</dbReference>
<proteinExistence type="predicted"/>
<dbReference type="STRING" id="57577.A0A2K3MDT7"/>
<dbReference type="PANTHER" id="PTHR15503:SF22">
    <property type="entry name" value="TRANSPOSON TY3-I GAG POLYPROTEIN"/>
    <property type="match status" value="1"/>
</dbReference>
<dbReference type="EMBL" id="ASHM01058197">
    <property type="protein sequence ID" value="PNX88948.1"/>
    <property type="molecule type" value="Genomic_DNA"/>
</dbReference>
<dbReference type="Pfam" id="PF03732">
    <property type="entry name" value="Retrotrans_gag"/>
    <property type="match status" value="1"/>
</dbReference>
<dbReference type="InterPro" id="IPR021109">
    <property type="entry name" value="Peptidase_aspartic_dom_sf"/>
</dbReference>
<reference evidence="3 4" key="1">
    <citation type="journal article" date="2014" name="Am. J. Bot.">
        <title>Genome assembly and annotation for red clover (Trifolium pratense; Fabaceae).</title>
        <authorList>
            <person name="Istvanek J."/>
            <person name="Jaros M."/>
            <person name="Krenek A."/>
            <person name="Repkova J."/>
        </authorList>
    </citation>
    <scope>NUCLEOTIDE SEQUENCE [LARGE SCALE GENOMIC DNA]</scope>
    <source>
        <strain evidence="4">cv. Tatra</strain>
        <tissue evidence="3">Young leaves</tissue>
    </source>
</reference>
<organism evidence="3 4">
    <name type="scientific">Trifolium pratense</name>
    <name type="common">Red clover</name>
    <dbReference type="NCBI Taxonomy" id="57577"/>
    <lineage>
        <taxon>Eukaryota</taxon>
        <taxon>Viridiplantae</taxon>
        <taxon>Streptophyta</taxon>
        <taxon>Embryophyta</taxon>
        <taxon>Tracheophyta</taxon>
        <taxon>Spermatophyta</taxon>
        <taxon>Magnoliopsida</taxon>
        <taxon>eudicotyledons</taxon>
        <taxon>Gunneridae</taxon>
        <taxon>Pentapetalae</taxon>
        <taxon>rosids</taxon>
        <taxon>fabids</taxon>
        <taxon>Fabales</taxon>
        <taxon>Fabaceae</taxon>
        <taxon>Papilionoideae</taxon>
        <taxon>50 kb inversion clade</taxon>
        <taxon>NPAAA clade</taxon>
        <taxon>Hologalegina</taxon>
        <taxon>IRL clade</taxon>
        <taxon>Trifolieae</taxon>
        <taxon>Trifolium</taxon>
    </lineage>
</organism>
<feature type="compositionally biased region" description="Basic and acidic residues" evidence="1">
    <location>
        <begin position="195"/>
        <end position="213"/>
    </location>
</feature>
<accession>A0A2K3MDT7</accession>
<dbReference type="AlphaFoldDB" id="A0A2K3MDT7"/>
<evidence type="ECO:0000259" key="2">
    <source>
        <dbReference type="Pfam" id="PF03732"/>
    </source>
</evidence>
<dbReference type="Gene3D" id="2.40.70.10">
    <property type="entry name" value="Acid Proteases"/>
    <property type="match status" value="1"/>
</dbReference>
<dbReference type="InterPro" id="IPR032567">
    <property type="entry name" value="RTL1-rel"/>
</dbReference>
<evidence type="ECO:0000313" key="4">
    <source>
        <dbReference type="Proteomes" id="UP000236291"/>
    </source>
</evidence>
<dbReference type="SUPFAM" id="SSF50630">
    <property type="entry name" value="Acid proteases"/>
    <property type="match status" value="1"/>
</dbReference>
<evidence type="ECO:0000256" key="1">
    <source>
        <dbReference type="SAM" id="MobiDB-lite"/>
    </source>
</evidence>
<sequence>SDVSSESRRRPARNNGGRRFQLGRSGRRLDIPIFKGEDAYGWLVRVERYFRLAEIRVQDKVDTVVLALEEKALNWFQWWETQTPLRTWGEFKIAVLKRFQPGLLQNPLGPLLSLKQKGTVLEYRDKFEELVAPLRREERVMLESIFLNGLKEEIQAELKLYESHDLADLMDKALLIEEKNEVVWKRGSGWRDRGGTSRFKDPGEYGGFKKENGKSGSVNTDNRKGRSLNPAELEERSKKGLCFKCGDKWNREHVCKFKHMQLKLCEASSEEEEGEDWVEEQKEEVELVEELKTLQLSLQSKEGFTSNKSFKVWADIGGRRVLTLIDSGATSNFIASKLVNELSLAVTETPAYIIEVGNEEKVKNHGVCEELGFSIQDVKFQQHFFIMELGGSEMVLGMDWLASLGNKEANFGNLCLKWEVQGNKYMIQGDPSMCSSQVNWRTLLKAISKEGMGFYVHEVQAENQSNHGINSDWEE</sequence>
<gene>
    <name evidence="3" type="ORF">L195_g045063</name>
</gene>
<feature type="domain" description="Retrotransposon gag" evidence="2">
    <location>
        <begin position="64"/>
        <end position="152"/>
    </location>
</feature>
<protein>
    <recommendedName>
        <fullName evidence="2">Retrotransposon gag domain-containing protein</fullName>
    </recommendedName>
</protein>
<reference evidence="3 4" key="2">
    <citation type="journal article" date="2017" name="Front. Plant Sci.">
        <title>Gene Classification and Mining of Molecular Markers Useful in Red Clover (Trifolium pratense) Breeding.</title>
        <authorList>
            <person name="Istvanek J."/>
            <person name="Dluhosova J."/>
            <person name="Dluhos P."/>
            <person name="Patkova L."/>
            <person name="Nedelnik J."/>
            <person name="Repkova J."/>
        </authorList>
    </citation>
    <scope>NUCLEOTIDE SEQUENCE [LARGE SCALE GENOMIC DNA]</scope>
    <source>
        <strain evidence="4">cv. Tatra</strain>
        <tissue evidence="3">Young leaves</tissue>
    </source>
</reference>